<keyword evidence="6" id="KW-1185">Reference proteome</keyword>
<dbReference type="SFLD" id="SFLDS00019">
    <property type="entry name" value="Glutathione_Transferase_(cytos"/>
    <property type="match status" value="1"/>
</dbReference>
<dbReference type="EC" id="2.5.1.18" evidence="5"/>
<dbReference type="Gene3D" id="1.20.1050.10">
    <property type="match status" value="1"/>
</dbReference>
<dbReference type="EMBL" id="CM002803">
    <property type="protein sequence ID" value="KEI67990.1"/>
    <property type="molecule type" value="Genomic_DNA"/>
</dbReference>
<dbReference type="InterPro" id="IPR004046">
    <property type="entry name" value="GST_C"/>
</dbReference>
<evidence type="ECO:0000313" key="5">
    <source>
        <dbReference type="EMBL" id="KEI67990.1"/>
    </source>
</evidence>
<dbReference type="SFLD" id="SFLDG00358">
    <property type="entry name" value="Main_(cytGST)"/>
    <property type="match status" value="1"/>
</dbReference>
<evidence type="ECO:0000259" key="4">
    <source>
        <dbReference type="PROSITE" id="PS50405"/>
    </source>
</evidence>
<evidence type="ECO:0000313" key="6">
    <source>
        <dbReference type="Proteomes" id="UP000027395"/>
    </source>
</evidence>
<comment type="similarity">
    <text evidence="1">Belongs to the GST superfamily.</text>
</comment>
<dbReference type="AlphaFoldDB" id="A0A073CVF7"/>
<dbReference type="CDD" id="cd03046">
    <property type="entry name" value="GST_N_GTT1_like"/>
    <property type="match status" value="1"/>
</dbReference>
<feature type="domain" description="GST C-terminal" evidence="4">
    <location>
        <begin position="61"/>
        <end position="185"/>
    </location>
</feature>
<evidence type="ECO:0000259" key="3">
    <source>
        <dbReference type="PROSITE" id="PS50404"/>
    </source>
</evidence>
<dbReference type="SUPFAM" id="SSF47616">
    <property type="entry name" value="GST C-terminal domain-like"/>
    <property type="match status" value="1"/>
</dbReference>
<reference evidence="5 6" key="1">
    <citation type="journal article" date="2014" name="Appl. Environ. Microbiol.">
        <title>Elucidation of insertion elements encoded on plasmids and in vitro construction of shuttle vectors from the toxic cyanobacterium Planktothrix.</title>
        <authorList>
            <person name="Christiansen G."/>
            <person name="Goesmann A."/>
            <person name="Kurmayer R."/>
        </authorList>
    </citation>
    <scope>NUCLEOTIDE SEQUENCE [LARGE SCALE GENOMIC DNA]</scope>
    <source>
        <strain evidence="5 6">NIVA-CYA 126/8</strain>
    </source>
</reference>
<dbReference type="InterPro" id="IPR036249">
    <property type="entry name" value="Thioredoxin-like_sf"/>
</dbReference>
<sequence>MLKLYGGGRSRASIVQWYLEEIAVPYEFILLDMAAGEHLQPEFLSINPIGKVPAIVEDDFQLWESGAILLYLAEKHGKLPNSVEERAIITQWVLFGNATLGTGIFIEANREKETPRLLNPLNKILSQQPFLMGDELNIADIAVGSILAYIPLMLKLDLSAYPAVLEYIQRLNERPAFQKTIGGSK</sequence>
<proteinExistence type="inferred from homology"/>
<dbReference type="InterPro" id="IPR040079">
    <property type="entry name" value="Glutathione_S-Trfase"/>
</dbReference>
<dbReference type="Pfam" id="PF14497">
    <property type="entry name" value="GST_C_3"/>
    <property type="match status" value="1"/>
</dbReference>
<dbReference type="FunFam" id="3.40.30.10:FF:000039">
    <property type="entry name" value="Glutathione S-transferase domain"/>
    <property type="match status" value="1"/>
</dbReference>
<evidence type="ECO:0000256" key="1">
    <source>
        <dbReference type="ARBA" id="ARBA00007409"/>
    </source>
</evidence>
<dbReference type="PROSITE" id="PS50404">
    <property type="entry name" value="GST_NTER"/>
    <property type="match status" value="1"/>
</dbReference>
<name>A0A073CVF7_PLAA1</name>
<dbReference type="GO" id="GO:0004364">
    <property type="term" value="F:glutathione transferase activity"/>
    <property type="evidence" value="ECO:0007669"/>
    <property type="project" value="UniProtKB-EC"/>
</dbReference>
<dbReference type="InterPro" id="IPR036282">
    <property type="entry name" value="Glutathione-S-Trfase_C_sf"/>
</dbReference>
<dbReference type="PANTHER" id="PTHR44051">
    <property type="entry name" value="GLUTATHIONE S-TRANSFERASE-RELATED"/>
    <property type="match status" value="1"/>
</dbReference>
<keyword evidence="2 5" id="KW-0808">Transferase</keyword>
<gene>
    <name evidence="5" type="primary">gst</name>
    <name evidence="5" type="ORF">A19Y_3174</name>
</gene>
<evidence type="ECO:0000256" key="2">
    <source>
        <dbReference type="ARBA" id="ARBA00022679"/>
    </source>
</evidence>
<dbReference type="PATRIC" id="fig|388467.6.peg.3118"/>
<organism evidence="5 6">
    <name type="scientific">Planktothrix agardhii (strain NIVA-CYA 126/8)</name>
    <dbReference type="NCBI Taxonomy" id="388467"/>
    <lineage>
        <taxon>Bacteria</taxon>
        <taxon>Bacillati</taxon>
        <taxon>Cyanobacteriota</taxon>
        <taxon>Cyanophyceae</taxon>
        <taxon>Oscillatoriophycideae</taxon>
        <taxon>Oscillatoriales</taxon>
        <taxon>Microcoleaceae</taxon>
        <taxon>Planktothrix</taxon>
    </lineage>
</organism>
<dbReference type="PROSITE" id="PS50405">
    <property type="entry name" value="GST_CTER"/>
    <property type="match status" value="1"/>
</dbReference>
<feature type="domain" description="GST N-terminal" evidence="3">
    <location>
        <begin position="1"/>
        <end position="80"/>
    </location>
</feature>
<dbReference type="Gene3D" id="3.40.30.10">
    <property type="entry name" value="Glutaredoxin"/>
    <property type="match status" value="1"/>
</dbReference>
<dbReference type="InterPro" id="IPR010987">
    <property type="entry name" value="Glutathione-S-Trfase_C-like"/>
</dbReference>
<accession>A0A073CVF7</accession>
<dbReference type="HOGENOM" id="CLU_011226_6_4_3"/>
<dbReference type="Proteomes" id="UP000027395">
    <property type="component" value="Chromosome"/>
</dbReference>
<dbReference type="RefSeq" id="WP_042155257.1">
    <property type="nucleotide sequence ID" value="NZ_CM002803.1"/>
</dbReference>
<dbReference type="eggNOG" id="COG0625">
    <property type="taxonomic scope" value="Bacteria"/>
</dbReference>
<dbReference type="STRING" id="388467.A19Y_3174"/>
<dbReference type="Pfam" id="PF02798">
    <property type="entry name" value="GST_N"/>
    <property type="match status" value="1"/>
</dbReference>
<dbReference type="PANTHER" id="PTHR44051:SF8">
    <property type="entry name" value="GLUTATHIONE S-TRANSFERASE GSTA"/>
    <property type="match status" value="1"/>
</dbReference>
<dbReference type="SUPFAM" id="SSF52833">
    <property type="entry name" value="Thioredoxin-like"/>
    <property type="match status" value="1"/>
</dbReference>
<protein>
    <submittedName>
        <fullName evidence="5">Gst</fullName>
        <ecNumber evidence="5">2.5.1.18</ecNumber>
    </submittedName>
</protein>
<dbReference type="InterPro" id="IPR004045">
    <property type="entry name" value="Glutathione_S-Trfase_N"/>
</dbReference>